<sequence length="128" mass="14552">MKWITRFKEGGVNPFKIQPGRGVKPKLSGKQQEEIKNVIAEEGANLRTCLKSWMNEVNIRGSGGRAFKTPVKKQDCIDQGEENSPRQSQNSSFWARLAVPKRLRFFPRIISLEETEMLGVRTSGREGF</sequence>
<feature type="region of interest" description="Disordered" evidence="1">
    <location>
        <begin position="64"/>
        <end position="91"/>
    </location>
</feature>
<dbReference type="OrthoDB" id="6420654at2759"/>
<dbReference type="Proteomes" id="UP000886998">
    <property type="component" value="Unassembled WGS sequence"/>
</dbReference>
<dbReference type="AlphaFoldDB" id="A0A8X7CN99"/>
<organism evidence="2 3">
    <name type="scientific">Trichonephila inaurata madagascariensis</name>
    <dbReference type="NCBI Taxonomy" id="2747483"/>
    <lineage>
        <taxon>Eukaryota</taxon>
        <taxon>Metazoa</taxon>
        <taxon>Ecdysozoa</taxon>
        <taxon>Arthropoda</taxon>
        <taxon>Chelicerata</taxon>
        <taxon>Arachnida</taxon>
        <taxon>Araneae</taxon>
        <taxon>Araneomorphae</taxon>
        <taxon>Entelegynae</taxon>
        <taxon>Araneoidea</taxon>
        <taxon>Nephilidae</taxon>
        <taxon>Trichonephila</taxon>
        <taxon>Trichonephila inaurata</taxon>
    </lineage>
</organism>
<accession>A0A8X7CN99</accession>
<comment type="caution">
    <text evidence="2">The sequence shown here is derived from an EMBL/GenBank/DDBJ whole genome shotgun (WGS) entry which is preliminary data.</text>
</comment>
<dbReference type="EMBL" id="BMAV01018007">
    <property type="protein sequence ID" value="GFY70087.1"/>
    <property type="molecule type" value="Genomic_DNA"/>
</dbReference>
<evidence type="ECO:0000313" key="3">
    <source>
        <dbReference type="Proteomes" id="UP000886998"/>
    </source>
</evidence>
<evidence type="ECO:0000313" key="2">
    <source>
        <dbReference type="EMBL" id="GFY70087.1"/>
    </source>
</evidence>
<reference evidence="2" key="1">
    <citation type="submission" date="2020-08" db="EMBL/GenBank/DDBJ databases">
        <title>Multicomponent nature underlies the extraordinary mechanical properties of spider dragline silk.</title>
        <authorList>
            <person name="Kono N."/>
            <person name="Nakamura H."/>
            <person name="Mori M."/>
            <person name="Yoshida Y."/>
            <person name="Ohtoshi R."/>
            <person name="Malay A.D."/>
            <person name="Moran D.A.P."/>
            <person name="Tomita M."/>
            <person name="Numata K."/>
            <person name="Arakawa K."/>
        </authorList>
    </citation>
    <scope>NUCLEOTIDE SEQUENCE</scope>
</reference>
<protein>
    <submittedName>
        <fullName evidence="2">Uncharacterized protein</fullName>
    </submittedName>
</protein>
<proteinExistence type="predicted"/>
<name>A0A8X7CN99_9ARAC</name>
<keyword evidence="3" id="KW-1185">Reference proteome</keyword>
<gene>
    <name evidence="2" type="ORF">TNIN_279081</name>
</gene>
<evidence type="ECO:0000256" key="1">
    <source>
        <dbReference type="SAM" id="MobiDB-lite"/>
    </source>
</evidence>